<protein>
    <submittedName>
        <fullName evidence="7">ATP-binding protein</fullName>
    </submittedName>
</protein>
<keyword evidence="4" id="KW-0812">Transmembrane</keyword>
<feature type="transmembrane region" description="Helical" evidence="4">
    <location>
        <begin position="176"/>
        <end position="195"/>
    </location>
</feature>
<dbReference type="Gene3D" id="3.30.565.10">
    <property type="entry name" value="Histidine kinase-like ATPase, C-terminal domain"/>
    <property type="match status" value="1"/>
</dbReference>
<accession>A0ABS6BAJ3</accession>
<keyword evidence="8" id="KW-1185">Reference proteome</keyword>
<dbReference type="InterPro" id="IPR050482">
    <property type="entry name" value="Sensor_HK_TwoCompSys"/>
</dbReference>
<dbReference type="GO" id="GO:0005524">
    <property type="term" value="F:ATP binding"/>
    <property type="evidence" value="ECO:0007669"/>
    <property type="project" value="UniProtKB-KW"/>
</dbReference>
<keyword evidence="7" id="KW-0547">Nucleotide-binding</keyword>
<keyword evidence="1" id="KW-0808">Transferase</keyword>
<dbReference type="Proteomes" id="UP000733379">
    <property type="component" value="Unassembled WGS sequence"/>
</dbReference>
<feature type="domain" description="Histidine kinase/HSP90-like ATPase" evidence="5">
    <location>
        <begin position="314"/>
        <end position="407"/>
    </location>
</feature>
<evidence type="ECO:0000256" key="3">
    <source>
        <dbReference type="ARBA" id="ARBA00023012"/>
    </source>
</evidence>
<comment type="caution">
    <text evidence="7">The sequence shown here is derived from an EMBL/GenBank/DDBJ whole genome shotgun (WGS) entry which is preliminary data.</text>
</comment>
<evidence type="ECO:0000313" key="7">
    <source>
        <dbReference type="EMBL" id="MBU3066223.1"/>
    </source>
</evidence>
<keyword evidence="2" id="KW-0418">Kinase</keyword>
<dbReference type="NCBIfam" id="NF047322">
    <property type="entry name" value="HK_morpho_MacS"/>
    <property type="match status" value="1"/>
</dbReference>
<dbReference type="Pfam" id="PF19354">
    <property type="entry name" value="DUF5931"/>
    <property type="match status" value="1"/>
</dbReference>
<gene>
    <name evidence="7" type="ORF">KO481_32490</name>
</gene>
<evidence type="ECO:0000313" key="8">
    <source>
        <dbReference type="Proteomes" id="UP000733379"/>
    </source>
</evidence>
<dbReference type="PANTHER" id="PTHR24421:SF61">
    <property type="entry name" value="OXYGEN SENSOR HISTIDINE KINASE NREB"/>
    <property type="match status" value="1"/>
</dbReference>
<keyword evidence="4" id="KW-1133">Transmembrane helix</keyword>
<organism evidence="7 8">
    <name type="scientific">Nocardia albiluteola</name>
    <dbReference type="NCBI Taxonomy" id="2842303"/>
    <lineage>
        <taxon>Bacteria</taxon>
        <taxon>Bacillati</taxon>
        <taxon>Actinomycetota</taxon>
        <taxon>Actinomycetes</taxon>
        <taxon>Mycobacteriales</taxon>
        <taxon>Nocardiaceae</taxon>
        <taxon>Nocardia</taxon>
    </lineage>
</organism>
<dbReference type="InterPro" id="IPR036890">
    <property type="entry name" value="HATPase_C_sf"/>
</dbReference>
<reference evidence="7 8" key="1">
    <citation type="submission" date="2021-06" db="EMBL/GenBank/DDBJ databases">
        <title>Actinomycetes sequencing.</title>
        <authorList>
            <person name="Shan Q."/>
        </authorList>
    </citation>
    <scope>NUCLEOTIDE SEQUENCE [LARGE SCALE GENOMIC DNA]</scope>
    <source>
        <strain evidence="7 8">NEAU-G5</strain>
    </source>
</reference>
<dbReference type="Pfam" id="PF02518">
    <property type="entry name" value="HATPase_c"/>
    <property type="match status" value="1"/>
</dbReference>
<keyword evidence="7" id="KW-0067">ATP-binding</keyword>
<evidence type="ECO:0000256" key="4">
    <source>
        <dbReference type="SAM" id="Phobius"/>
    </source>
</evidence>
<dbReference type="SUPFAM" id="SSF55874">
    <property type="entry name" value="ATPase domain of HSP90 chaperone/DNA topoisomerase II/histidine kinase"/>
    <property type="match status" value="1"/>
</dbReference>
<sequence length="416" mass="43147">MRRADAAESASDAVATVPLWRAAQAFRLVTLVYAIGQQIASVPHYTRPGLSWVLIGVLVVWSIVSAVLLSAGGASEGSAWLRGLPSSGPGIVRLCTAVVIGDHVVVIALMAATRVVAGYGWFHGHQTLPTTMWAANVVISAAILTGPVGGVLSGILISAVSIAVRAQWELDLWADATAPMLVSVGLALGLAANTARRAQRQLQRATLLAAATRERERLSREVHDGVLQVLSYITRRGTEIGGATAELANRASEQEVALRVLLSEQGAAPSPEALRGSDCGAAQEDLRPLLAVQATPSVFVSAPGDPVPVAGAVARELSAAVAAALSNTVRHGGSGAKAYVLLEDTGDELILSVRDDGPGIAPGRLDAAAAEGRMGVSHSILGRIAALGGVARLRTDEGTEWEFRVPRGRPGRRVMT</sequence>
<evidence type="ECO:0000259" key="5">
    <source>
        <dbReference type="Pfam" id="PF02518"/>
    </source>
</evidence>
<feature type="domain" description="DUF5931" evidence="6">
    <location>
        <begin position="16"/>
        <end position="67"/>
    </location>
</feature>
<dbReference type="InterPro" id="IPR045975">
    <property type="entry name" value="DUF5931"/>
</dbReference>
<evidence type="ECO:0000259" key="6">
    <source>
        <dbReference type="Pfam" id="PF19354"/>
    </source>
</evidence>
<dbReference type="InterPro" id="IPR003594">
    <property type="entry name" value="HATPase_dom"/>
</dbReference>
<proteinExistence type="predicted"/>
<dbReference type="Gene3D" id="1.20.5.1930">
    <property type="match status" value="1"/>
</dbReference>
<feature type="transmembrane region" description="Helical" evidence="4">
    <location>
        <begin position="133"/>
        <end position="164"/>
    </location>
</feature>
<keyword evidence="3" id="KW-0902">Two-component regulatory system</keyword>
<keyword evidence="4" id="KW-0472">Membrane</keyword>
<dbReference type="RefSeq" id="WP_215922349.1">
    <property type="nucleotide sequence ID" value="NZ_JAHKNI010000013.1"/>
</dbReference>
<dbReference type="EMBL" id="JAHKNI010000013">
    <property type="protein sequence ID" value="MBU3066223.1"/>
    <property type="molecule type" value="Genomic_DNA"/>
</dbReference>
<feature type="transmembrane region" description="Helical" evidence="4">
    <location>
        <begin position="50"/>
        <end position="71"/>
    </location>
</feature>
<dbReference type="PANTHER" id="PTHR24421">
    <property type="entry name" value="NITRATE/NITRITE SENSOR PROTEIN NARX-RELATED"/>
    <property type="match status" value="1"/>
</dbReference>
<evidence type="ECO:0000256" key="2">
    <source>
        <dbReference type="ARBA" id="ARBA00022777"/>
    </source>
</evidence>
<feature type="transmembrane region" description="Helical" evidence="4">
    <location>
        <begin position="91"/>
        <end position="112"/>
    </location>
</feature>
<evidence type="ECO:0000256" key="1">
    <source>
        <dbReference type="ARBA" id="ARBA00022679"/>
    </source>
</evidence>
<name>A0ABS6BAJ3_9NOCA</name>